<accession>A0A1A3NYA5</accession>
<dbReference type="InterPro" id="IPR021368">
    <property type="entry name" value="T7SS_EccE"/>
</dbReference>
<evidence type="ECO:0000256" key="2">
    <source>
        <dbReference type="ARBA" id="ARBA00007759"/>
    </source>
</evidence>
<dbReference type="AlphaFoldDB" id="A0A1A3NYA5"/>
<feature type="domain" description="Type VII secretion system protein EccE" evidence="8">
    <location>
        <begin position="203"/>
        <end position="295"/>
    </location>
</feature>
<dbReference type="InterPro" id="IPR050051">
    <property type="entry name" value="EccE_dom"/>
</dbReference>
<evidence type="ECO:0000259" key="8">
    <source>
        <dbReference type="Pfam" id="PF11203"/>
    </source>
</evidence>
<organism evidence="9 10">
    <name type="scientific">Mycobacterium asiaticum</name>
    <dbReference type="NCBI Taxonomy" id="1790"/>
    <lineage>
        <taxon>Bacteria</taxon>
        <taxon>Bacillati</taxon>
        <taxon>Actinomycetota</taxon>
        <taxon>Actinomycetes</taxon>
        <taxon>Mycobacteriales</taxon>
        <taxon>Mycobacteriaceae</taxon>
        <taxon>Mycobacterium</taxon>
    </lineage>
</organism>
<evidence type="ECO:0000313" key="10">
    <source>
        <dbReference type="Proteomes" id="UP000093928"/>
    </source>
</evidence>
<evidence type="ECO:0000256" key="7">
    <source>
        <dbReference type="SAM" id="Phobius"/>
    </source>
</evidence>
<dbReference type="GO" id="GO:0005886">
    <property type="term" value="C:plasma membrane"/>
    <property type="evidence" value="ECO:0007669"/>
    <property type="project" value="UniProtKB-SubCell"/>
</dbReference>
<comment type="caution">
    <text evidence="9">The sequence shown here is derived from an EMBL/GenBank/DDBJ whole genome shotgun (WGS) entry which is preliminary data.</text>
</comment>
<evidence type="ECO:0000313" key="9">
    <source>
        <dbReference type="EMBL" id="OBK25317.1"/>
    </source>
</evidence>
<evidence type="ECO:0000256" key="4">
    <source>
        <dbReference type="ARBA" id="ARBA00022692"/>
    </source>
</evidence>
<feature type="transmembrane region" description="Helical" evidence="7">
    <location>
        <begin position="43"/>
        <end position="63"/>
    </location>
</feature>
<dbReference type="NCBIfam" id="TIGR03923">
    <property type="entry name" value="T7SS_EccE"/>
    <property type="match status" value="1"/>
</dbReference>
<dbReference type="OrthoDB" id="4672446at2"/>
<keyword evidence="6 7" id="KW-0472">Membrane</keyword>
<feature type="transmembrane region" description="Helical" evidence="7">
    <location>
        <begin position="12"/>
        <end position="31"/>
    </location>
</feature>
<name>A0A1A3NYA5_MYCAS</name>
<evidence type="ECO:0000256" key="6">
    <source>
        <dbReference type="ARBA" id="ARBA00023136"/>
    </source>
</evidence>
<comment type="subcellular location">
    <subcellularLocation>
        <location evidence="1">Cell membrane</location>
    </subcellularLocation>
</comment>
<gene>
    <name evidence="9" type="ORF">A5634_26625</name>
</gene>
<dbReference type="EMBL" id="LZLS01000141">
    <property type="protein sequence ID" value="OBK25317.1"/>
    <property type="molecule type" value="Genomic_DNA"/>
</dbReference>
<sequence length="407" mass="43858">MKAQRKFGLALSWPRVTAVFLVDVLILVIASHAPQSWQGENRIAWWVGVGVAVLVTLLSLVTYHGITVTSGLASWLWDWSADPGTALGAGCTPAIDYKRKFGRDTVGVREYRGLLVAVVEVDGGDGDASGRHRHRSVSSGGAPFLPVAAVADGLRQFDIHLDGIDIVSVQVRGGAAAAKASASLAEWGPEGWEANEGAGDRSAPDRRRTWLVLRMNPQRNVAAVVCRDSLASTLVAATERLVQDLDGQTCAARPLTADELAEVDSAVLADLEPTWSRPGWRHLKHFNGFVTSFWVSPSDIDSEKLDQLWLMDAPEVGATVLTIRLTTRAGRPQLSAFVRYHSEGRVPKDLTAGLNRLTGRQLAAVRASLPAPSSRPQLVVPGRDLKDHDELELPVAQEPEHVGSAPL</sequence>
<dbReference type="Proteomes" id="UP000093928">
    <property type="component" value="Unassembled WGS sequence"/>
</dbReference>
<proteinExistence type="inferred from homology"/>
<reference evidence="9 10" key="1">
    <citation type="submission" date="2016-06" db="EMBL/GenBank/DDBJ databases">
        <authorList>
            <person name="Kjaerup R.B."/>
            <person name="Dalgaard T.S."/>
            <person name="Juul-Madsen H.R."/>
        </authorList>
    </citation>
    <scope>NUCLEOTIDE SEQUENCE [LARGE SCALE GENOMIC DNA]</scope>
    <source>
        <strain evidence="9 10">1165133.8</strain>
    </source>
</reference>
<keyword evidence="5 7" id="KW-1133">Transmembrane helix</keyword>
<protein>
    <submittedName>
        <fullName evidence="9">Type VII secretion protein EccE</fullName>
    </submittedName>
</protein>
<comment type="similarity">
    <text evidence="2">Belongs to the EccE family.</text>
</comment>
<keyword evidence="4 7" id="KW-0812">Transmembrane</keyword>
<evidence type="ECO:0000256" key="5">
    <source>
        <dbReference type="ARBA" id="ARBA00022989"/>
    </source>
</evidence>
<evidence type="ECO:0000256" key="3">
    <source>
        <dbReference type="ARBA" id="ARBA00022475"/>
    </source>
</evidence>
<evidence type="ECO:0000256" key="1">
    <source>
        <dbReference type="ARBA" id="ARBA00004236"/>
    </source>
</evidence>
<dbReference type="RefSeq" id="WP_065144848.1">
    <property type="nucleotide sequence ID" value="NZ_LZLS01000141.1"/>
</dbReference>
<keyword evidence="3" id="KW-1003">Cell membrane</keyword>
<dbReference type="Pfam" id="PF11203">
    <property type="entry name" value="EccE"/>
    <property type="match status" value="1"/>
</dbReference>